<dbReference type="Proteomes" id="UP000000592">
    <property type="component" value="Chromosome"/>
</dbReference>
<reference evidence="1 2" key="1">
    <citation type="journal article" date="2004" name="Nat. Biotechnol.">
        <title>The genome sequence of the extreme thermophile Thermus thermophilus.</title>
        <authorList>
            <person name="Henne A."/>
            <person name="Brueggemann H."/>
            <person name="Raasch C."/>
            <person name="Wiezer A."/>
            <person name="Hartsch T."/>
            <person name="Liesegang H."/>
            <person name="Johann A."/>
            <person name="Lienard T."/>
            <person name="Gohl O."/>
            <person name="Martinez-Arias R."/>
            <person name="Jacobi C."/>
            <person name="Starkuviene V."/>
            <person name="Schlenczeck S."/>
            <person name="Dencker S."/>
            <person name="Huber R."/>
            <person name="Klenk H.-P."/>
            <person name="Overbeek R."/>
            <person name="Kramer W."/>
            <person name="Merkl R."/>
            <person name="Gottschalk G."/>
            <person name="Fritz H.-J."/>
        </authorList>
    </citation>
    <scope>NUCLEOTIDE SEQUENCE [LARGE SCALE GENOMIC DNA]</scope>
    <source>
        <strain evidence="2">ATCC BAA-163 / DSM 7039 / HB27</strain>
    </source>
</reference>
<dbReference type="AlphaFoldDB" id="Q72I63"/>
<evidence type="ECO:0000313" key="1">
    <source>
        <dbReference type="EMBL" id="AAS81611.1"/>
    </source>
</evidence>
<sequence>MTTRLAMAILCRRRRRQKRLKKVRGLGEAVAVAMKHL</sequence>
<protein>
    <submittedName>
        <fullName evidence="1">Uncharacterized protein</fullName>
    </submittedName>
</protein>
<organism evidence="1 2">
    <name type="scientific">Thermus thermophilus (strain ATCC BAA-163 / DSM 7039 / HB27)</name>
    <dbReference type="NCBI Taxonomy" id="262724"/>
    <lineage>
        <taxon>Bacteria</taxon>
        <taxon>Thermotogati</taxon>
        <taxon>Deinococcota</taxon>
        <taxon>Deinococci</taxon>
        <taxon>Thermales</taxon>
        <taxon>Thermaceae</taxon>
        <taxon>Thermus</taxon>
    </lineage>
</organism>
<dbReference type="KEGG" id="tth:TT_C1269"/>
<dbReference type="EMBL" id="AE017221">
    <property type="protein sequence ID" value="AAS81611.1"/>
    <property type="molecule type" value="Genomic_DNA"/>
</dbReference>
<evidence type="ECO:0000313" key="2">
    <source>
        <dbReference type="Proteomes" id="UP000000592"/>
    </source>
</evidence>
<gene>
    <name evidence="1" type="ordered locus">TT_C1269</name>
</gene>
<proteinExistence type="predicted"/>
<dbReference type="HOGENOM" id="CLU_3349815_0_0_0"/>
<accession>Q72I63</accession>
<name>Q72I63_THET2</name>